<dbReference type="Proteomes" id="UP000320475">
    <property type="component" value="Unassembled WGS sequence"/>
</dbReference>
<sequence length="589" mass="66747">MSRKRRLDDETHNSDHAVFKKPPSPANQTSVSNGTASTRIGSAAPGGIMHGDETAEPANSLMEIVEARMQSFEEVLNHRLSLVMEQHLQDFKQLEARCLGLERHIRKKLSIQIAELQLNQEANKDSASSLKSLKIKTQPPSKSPAPYPSRPSDNQKHDDHQTYPDLEENTGKLAGADSLISVNPWLMSLLTLWDLFQNTILRVAASKDPFPDEVAADEEYRLASRLVFDGDDKRYLNVLSQSQIKQLRNILPNWRSSIKKRLHNDLTYISGCTRDQDLHDLCQYILREKSDWYEVDNGIKTPMRSPILARALQIAFRMTKGKQRQYTSHWEWKSYPMASIALVRTLLHFTLADPNINVRPAHDRARHLYEKALKQLQRHRDAKPQVYREALDYLWEYPKLYPIIKKTEDDESSDSDEGDDMGSIMEKYESNDDGHSIMERGKIGNDDGNHHVEKVLPKAEKDDDDLAICDGGNMQSPTPSLHFIRHQPSAQPPSNTSIRLTDRGKSKKPKLAQPHDQPFKDDDEDDDDEELTIFAKAGFCQNRNKHQNGSASKTREGKAACGSGGHVPGCLSSRSTSKSSNIIRPDSKY</sequence>
<proteinExistence type="predicted"/>
<gene>
    <name evidence="2" type="ORF">SeLEV6574_g00474</name>
</gene>
<organism evidence="2 3">
    <name type="scientific">Synchytrium endobioticum</name>
    <dbReference type="NCBI Taxonomy" id="286115"/>
    <lineage>
        <taxon>Eukaryota</taxon>
        <taxon>Fungi</taxon>
        <taxon>Fungi incertae sedis</taxon>
        <taxon>Chytridiomycota</taxon>
        <taxon>Chytridiomycota incertae sedis</taxon>
        <taxon>Chytridiomycetes</taxon>
        <taxon>Synchytriales</taxon>
        <taxon>Synchytriaceae</taxon>
        <taxon>Synchytrium</taxon>
    </lineage>
</organism>
<feature type="region of interest" description="Disordered" evidence="1">
    <location>
        <begin position="127"/>
        <end position="168"/>
    </location>
</feature>
<evidence type="ECO:0000256" key="1">
    <source>
        <dbReference type="SAM" id="MobiDB-lite"/>
    </source>
</evidence>
<evidence type="ECO:0000313" key="3">
    <source>
        <dbReference type="Proteomes" id="UP000320475"/>
    </source>
</evidence>
<feature type="compositionally biased region" description="Polar residues" evidence="1">
    <location>
        <begin position="488"/>
        <end position="499"/>
    </location>
</feature>
<feature type="compositionally biased region" description="Basic and acidic residues" evidence="1">
    <location>
        <begin position="426"/>
        <end position="461"/>
    </location>
</feature>
<dbReference type="VEuPathDB" id="FungiDB:SeMB42_g01018"/>
<protein>
    <submittedName>
        <fullName evidence="2">Uncharacterized protein</fullName>
    </submittedName>
</protein>
<feature type="region of interest" description="Disordered" evidence="1">
    <location>
        <begin position="1"/>
        <end position="54"/>
    </location>
</feature>
<accession>A0A507DIR5</accession>
<feature type="region of interest" description="Disordered" evidence="1">
    <location>
        <begin position="406"/>
        <end position="589"/>
    </location>
</feature>
<dbReference type="EMBL" id="QEAM01000008">
    <property type="protein sequence ID" value="TPX51097.1"/>
    <property type="molecule type" value="Genomic_DNA"/>
</dbReference>
<dbReference type="AlphaFoldDB" id="A0A507DIR5"/>
<feature type="compositionally biased region" description="Acidic residues" evidence="1">
    <location>
        <begin position="521"/>
        <end position="531"/>
    </location>
</feature>
<feature type="compositionally biased region" description="Polar residues" evidence="1">
    <location>
        <begin position="26"/>
        <end position="40"/>
    </location>
</feature>
<comment type="caution">
    <text evidence="2">The sequence shown here is derived from an EMBL/GenBank/DDBJ whole genome shotgun (WGS) entry which is preliminary data.</text>
</comment>
<feature type="compositionally biased region" description="Basic and acidic residues" evidence="1">
    <location>
        <begin position="1"/>
        <end position="18"/>
    </location>
</feature>
<reference evidence="2 3" key="1">
    <citation type="journal article" date="2019" name="Sci. Rep.">
        <title>Comparative genomics of chytrid fungi reveal insights into the obligate biotrophic and pathogenic lifestyle of Synchytrium endobioticum.</title>
        <authorList>
            <person name="van de Vossenberg B.T.L.H."/>
            <person name="Warris S."/>
            <person name="Nguyen H.D.T."/>
            <person name="van Gent-Pelzer M.P.E."/>
            <person name="Joly D.L."/>
            <person name="van de Geest H.C."/>
            <person name="Bonants P.J.M."/>
            <person name="Smith D.S."/>
            <person name="Levesque C.A."/>
            <person name="van der Lee T.A.J."/>
        </authorList>
    </citation>
    <scope>NUCLEOTIDE SEQUENCE [LARGE SCALE GENOMIC DNA]</scope>
    <source>
        <strain evidence="2 3">LEV6574</strain>
    </source>
</reference>
<evidence type="ECO:0000313" key="2">
    <source>
        <dbReference type="EMBL" id="TPX51097.1"/>
    </source>
</evidence>
<feature type="compositionally biased region" description="Basic and acidic residues" evidence="1">
    <location>
        <begin position="153"/>
        <end position="162"/>
    </location>
</feature>
<feature type="compositionally biased region" description="Acidic residues" evidence="1">
    <location>
        <begin position="409"/>
        <end position="420"/>
    </location>
</feature>
<name>A0A507DIR5_9FUNG</name>